<dbReference type="InterPro" id="IPR007715">
    <property type="entry name" value="Coq4"/>
</dbReference>
<evidence type="ECO:0000313" key="10">
    <source>
        <dbReference type="EMBL" id="PVH19007.1"/>
    </source>
</evidence>
<keyword evidence="5 7" id="KW-0456">Lyase</keyword>
<feature type="region of interest" description="Disordered" evidence="8">
    <location>
        <begin position="1"/>
        <end position="72"/>
    </location>
</feature>
<keyword evidence="10" id="KW-0830">Ubiquinone</keyword>
<evidence type="ECO:0000313" key="11">
    <source>
        <dbReference type="Proteomes" id="UP000244309"/>
    </source>
</evidence>
<feature type="binding site" evidence="7">
    <location>
        <position position="712"/>
    </location>
    <ligand>
        <name>Zn(2+)</name>
        <dbReference type="ChEBI" id="CHEBI:29105"/>
    </ligand>
</feature>
<protein>
    <recommendedName>
        <fullName evidence="6">4-hydroxy-3-methoxy-5-polyprenylbenzoate decarboxylase</fullName>
    </recommendedName>
</protein>
<keyword evidence="3 7" id="KW-0496">Mitochondrion</keyword>
<evidence type="ECO:0000256" key="4">
    <source>
        <dbReference type="ARBA" id="ARBA00023136"/>
    </source>
</evidence>
<dbReference type="STRING" id="45357.A0A2V1AL11"/>
<comment type="catalytic activity">
    <reaction evidence="7">
        <text>a 4-hydroxy-3-methoxy-5-(all-trans-polyprenyl)benzoate + H(+) = a 2-methoxy-6-(all-trans-polyprenyl)phenol + CO2</text>
        <dbReference type="Rhea" id="RHEA:81179"/>
        <dbReference type="Rhea" id="RHEA-COMP:9551"/>
        <dbReference type="Rhea" id="RHEA-COMP:10931"/>
        <dbReference type="ChEBI" id="CHEBI:15378"/>
        <dbReference type="ChEBI" id="CHEBI:16526"/>
        <dbReference type="ChEBI" id="CHEBI:62731"/>
        <dbReference type="ChEBI" id="CHEBI:84443"/>
        <dbReference type="EC" id="4.1.1.130"/>
    </reaction>
</comment>
<comment type="caution">
    <text evidence="10">The sequence shown here is derived from an EMBL/GenBank/DDBJ whole genome shotgun (WGS) entry which is preliminary data.</text>
</comment>
<evidence type="ECO:0000256" key="7">
    <source>
        <dbReference type="HAMAP-Rule" id="MF_03111"/>
    </source>
</evidence>
<evidence type="ECO:0000256" key="5">
    <source>
        <dbReference type="ARBA" id="ARBA00023239"/>
    </source>
</evidence>
<comment type="subcellular location">
    <subcellularLocation>
        <location evidence="7">Mitochondrion inner membrane</location>
        <topology evidence="7">Peripheral membrane protein</topology>
        <orientation evidence="7">Matrix side</orientation>
    </subcellularLocation>
</comment>
<feature type="compositionally biased region" description="Polar residues" evidence="8">
    <location>
        <begin position="47"/>
        <end position="61"/>
    </location>
</feature>
<comment type="subunit">
    <text evidence="7">Component of a multi-subunit COQ enzyme complex, composed of at least COQ3, COQ4, COQ5, COQ6, COQ7 and COQ9.</text>
</comment>
<dbReference type="PROSITE" id="PS50006">
    <property type="entry name" value="FHA_DOMAIN"/>
    <property type="match status" value="1"/>
</dbReference>
<dbReference type="SMART" id="SM00240">
    <property type="entry name" value="FHA"/>
    <property type="match status" value="1"/>
</dbReference>
<keyword evidence="1 7" id="KW-0831">Ubiquinone biosynthesis</keyword>
<dbReference type="InterPro" id="IPR027540">
    <property type="entry name" value="Coq4_euk"/>
</dbReference>
<keyword evidence="7" id="KW-0862">Zinc</keyword>
<dbReference type="VEuPathDB" id="FungiDB:CXQ85_001301"/>
<dbReference type="InterPro" id="IPR008984">
    <property type="entry name" value="SMAD_FHA_dom_sf"/>
</dbReference>
<organism evidence="10 11">
    <name type="scientific">Candidozyma haemuli</name>
    <dbReference type="NCBI Taxonomy" id="45357"/>
    <lineage>
        <taxon>Eukaryota</taxon>
        <taxon>Fungi</taxon>
        <taxon>Dikarya</taxon>
        <taxon>Ascomycota</taxon>
        <taxon>Saccharomycotina</taxon>
        <taxon>Pichiomycetes</taxon>
        <taxon>Metschnikowiaceae</taxon>
        <taxon>Candidozyma</taxon>
    </lineage>
</organism>
<dbReference type="PANTHER" id="PTHR12922:SF7">
    <property type="entry name" value="UBIQUINONE BIOSYNTHESIS PROTEIN COQ4 HOMOLOG, MITOCHONDRIAL"/>
    <property type="match status" value="1"/>
</dbReference>
<dbReference type="EMBL" id="PKFO01000001">
    <property type="protein sequence ID" value="PVH19007.1"/>
    <property type="molecule type" value="Genomic_DNA"/>
</dbReference>
<dbReference type="UniPathway" id="UPA00232"/>
<dbReference type="InterPro" id="IPR000253">
    <property type="entry name" value="FHA_dom"/>
</dbReference>
<dbReference type="GO" id="GO:0031314">
    <property type="term" value="C:extrinsic component of mitochondrial inner membrane"/>
    <property type="evidence" value="ECO:0007669"/>
    <property type="project" value="UniProtKB-UniRule"/>
</dbReference>
<comment type="function">
    <text evidence="7">Lyase that catalyzes the C1-decarboxylation of 4-hydroxy-3-methoxy-5-(all-trans-polyprenyl)benzoic acid into 2-methoxy-6-(all-trans-polyprenyl)phenol during ubiquinone biosynthesis.</text>
</comment>
<dbReference type="Pfam" id="PF05019">
    <property type="entry name" value="Coq4"/>
    <property type="match status" value="1"/>
</dbReference>
<keyword evidence="7" id="KW-0479">Metal-binding</keyword>
<sequence length="826" mass="93212">MTATSMQMHRAPAAGKDTTHLAPPRENLTRKRSNSQSQVIPAPVPVQSRSHGRTSSINGKSGHQKKNKANLAVSDRPQAEFYVTLVPLNDTFVRKHIHVPYFPESCKLGRPTGTKVKPSVSNGYFDSRVLSRNHACLFVEPKSGQLMIQDMGSSNGTYVNQEKIASEPVAIKIGDRINLGFNIQVETSHKQISAVVEDVNVVSNTPSVPILDELPKLTPEAISKLTGSEKRHLDFIQDLFEQMSGRKKEPEEEEEDPYTAGLKTTKAFEQGMFSDVTPSMEDVFSASTADPVSSGIFVNSHLVRPHDLENTLDSLIVNLAKVKQQNSSLKSLEAFLGNYSIKLNELNDGYLKDEAKKQEARFDHELDAQSTKYESQIEDHRKQIDDKSKTLSFLKAEVKRLQYEKADLRTELEQQKNVAKSNEERKLSISSQQEDDLPRRISIDISSFDFGTGRLVKDSSSGSEDVDEISNSSDIGSEDSNGIKGAKLQSKLDSPEGAEVKNPFKGELFNQANQFRSKGVAVGLVRNFIIPTALTALGSLMFNENNRLASKMERGELHYDDPNKALNKSNQTMSEYKYWKRREPEYPGHVPLYNFEKALMFLGSALGSYFHPERNENIVALGESTAIRPVLRRLQRQMLSDPVGRQILKERPRITSTSLDLDYLRSLPDSSIGKTYIKWLDREGVSPDTRVPVRYIDDEELAYIFQRYRECHDFYHAITGLPIIIEGEIAVKVLEFMNMGIPMPGLGALFAPLRLKPSQKERLYNIYYPWAIKSGLNSTPLINVYWENILEKDINELRRELGIEQPPDLRNLRKEYFAKLKAAKKI</sequence>
<keyword evidence="4 7" id="KW-0472">Membrane</keyword>
<dbReference type="OrthoDB" id="4249at2759"/>
<accession>A0A2V1AL11</accession>
<gene>
    <name evidence="7" type="primary">COQ4</name>
    <name evidence="10" type="ORF">CXQ85_001301</name>
</gene>
<name>A0A2V1AL11_9ASCO</name>
<keyword evidence="11" id="KW-1185">Reference proteome</keyword>
<feature type="region of interest" description="Disordered" evidence="8">
    <location>
        <begin position="456"/>
        <end position="498"/>
    </location>
</feature>
<proteinExistence type="inferred from homology"/>
<feature type="binding site" evidence="7">
    <location>
        <position position="728"/>
    </location>
    <ligand>
        <name>Zn(2+)</name>
        <dbReference type="ChEBI" id="CHEBI:29105"/>
    </ligand>
</feature>
<comment type="similarity">
    <text evidence="7">Belongs to the COQ4 family.</text>
</comment>
<feature type="compositionally biased region" description="Polar residues" evidence="8">
    <location>
        <begin position="458"/>
        <end position="480"/>
    </location>
</feature>
<evidence type="ECO:0000256" key="3">
    <source>
        <dbReference type="ARBA" id="ARBA00023128"/>
    </source>
</evidence>
<dbReference type="GO" id="GO:0008270">
    <property type="term" value="F:zinc ion binding"/>
    <property type="evidence" value="ECO:0007669"/>
    <property type="project" value="UniProtKB-UniRule"/>
</dbReference>
<comment type="cofactor">
    <cofactor evidence="7">
        <name>Zn(2+)</name>
        <dbReference type="ChEBI" id="CHEBI:29105"/>
    </cofactor>
</comment>
<dbReference type="AlphaFoldDB" id="A0A2V1AL11"/>
<reference evidence="10 11" key="1">
    <citation type="submission" date="2017-12" db="EMBL/GenBank/DDBJ databases">
        <title>Genome Sequence of a Multidrug-Resistant Candida haemulonii Isolate from a Patient with Chronic Leg Ulcers in Israel.</title>
        <authorList>
            <person name="Chow N.A."/>
            <person name="Gade L."/>
            <person name="Batra D."/>
            <person name="Rowe L.A."/>
            <person name="Ben-Ami R."/>
            <person name="Loparev V.N."/>
            <person name="Litvintseva A.P."/>
        </authorList>
    </citation>
    <scope>NUCLEOTIDE SEQUENCE [LARGE SCALE GENOMIC DNA]</scope>
    <source>
        <strain evidence="10 11">B11899</strain>
    </source>
</reference>
<evidence type="ECO:0000256" key="6">
    <source>
        <dbReference type="ARBA" id="ARBA00081568"/>
    </source>
</evidence>
<feature type="domain" description="FHA" evidence="9">
    <location>
        <begin position="106"/>
        <end position="164"/>
    </location>
</feature>
<dbReference type="Pfam" id="PF00498">
    <property type="entry name" value="FHA"/>
    <property type="match status" value="1"/>
</dbReference>
<dbReference type="PANTHER" id="PTHR12922">
    <property type="entry name" value="UBIQUINONE BIOSYNTHESIS PROTEIN"/>
    <property type="match status" value="1"/>
</dbReference>
<dbReference type="SUPFAM" id="SSF49879">
    <property type="entry name" value="SMAD/FHA domain"/>
    <property type="match status" value="1"/>
</dbReference>
<comment type="pathway">
    <text evidence="7">Cofactor biosynthesis; ubiquinone biosynthesis.</text>
</comment>
<dbReference type="Gene3D" id="2.60.200.20">
    <property type="match status" value="1"/>
</dbReference>
<dbReference type="HAMAP" id="MF_03111">
    <property type="entry name" value="Coq4"/>
    <property type="match status" value="1"/>
</dbReference>
<evidence type="ECO:0000259" key="9">
    <source>
        <dbReference type="PROSITE" id="PS50006"/>
    </source>
</evidence>
<evidence type="ECO:0000256" key="1">
    <source>
        <dbReference type="ARBA" id="ARBA00022688"/>
    </source>
</evidence>
<dbReference type="GO" id="GO:0120539">
    <property type="term" value="F:4-hydroxy-3-methoxy-5-polyprenylbenzoate decarboxylase activity"/>
    <property type="evidence" value="ECO:0007669"/>
    <property type="project" value="UniProtKB-EC"/>
</dbReference>
<evidence type="ECO:0000256" key="8">
    <source>
        <dbReference type="SAM" id="MobiDB-lite"/>
    </source>
</evidence>
<feature type="region of interest" description="Disordered" evidence="8">
    <location>
        <begin position="414"/>
        <end position="433"/>
    </location>
</feature>
<dbReference type="Proteomes" id="UP000244309">
    <property type="component" value="Unassembled WGS sequence"/>
</dbReference>
<feature type="binding site" evidence="7">
    <location>
        <position position="713"/>
    </location>
    <ligand>
        <name>Zn(2+)</name>
        <dbReference type="ChEBI" id="CHEBI:29105"/>
    </ligand>
</feature>
<keyword evidence="2 7" id="KW-0999">Mitochondrion inner membrane</keyword>
<evidence type="ECO:0000256" key="2">
    <source>
        <dbReference type="ARBA" id="ARBA00022792"/>
    </source>
</evidence>
<feature type="binding site" evidence="7">
    <location>
        <position position="716"/>
    </location>
    <ligand>
        <name>Zn(2+)</name>
        <dbReference type="ChEBI" id="CHEBI:29105"/>
    </ligand>
</feature>